<feature type="compositionally biased region" description="Low complexity" evidence="2">
    <location>
        <begin position="144"/>
        <end position="158"/>
    </location>
</feature>
<feature type="compositionally biased region" description="Polar residues" evidence="2">
    <location>
        <begin position="234"/>
        <end position="246"/>
    </location>
</feature>
<gene>
    <name evidence="3" type="ORF">L486_00908</name>
</gene>
<dbReference type="AlphaFoldDB" id="A0A1B9J0E9"/>
<dbReference type="EMBL" id="KI669459">
    <property type="protein sequence ID" value="OCF61261.1"/>
    <property type="molecule type" value="Genomic_DNA"/>
</dbReference>
<organism evidence="3 4">
    <name type="scientific">Kwoniella mangroviensis CBS 10435</name>
    <dbReference type="NCBI Taxonomy" id="1331196"/>
    <lineage>
        <taxon>Eukaryota</taxon>
        <taxon>Fungi</taxon>
        <taxon>Dikarya</taxon>
        <taxon>Basidiomycota</taxon>
        <taxon>Agaricomycotina</taxon>
        <taxon>Tremellomycetes</taxon>
        <taxon>Tremellales</taxon>
        <taxon>Cryptococcaceae</taxon>
        <taxon>Kwoniella</taxon>
    </lineage>
</organism>
<sequence>MSKQHLTKLESQISSLKHELELATFLNKGILQTNTEYKLRIAELESENEILSKAESKLSETEDELEVTQKQYRTLQGDHVDLLNAHNSLLRGHNELKDEVRLWQDRYQDLRKRIKSLLDNGQVDVDVDVEGDGQSKRNSITPITKSRATSASASVSVLAKRRTNAIPRNQEDQTKIASSSKVPLSVSPVLPPLRSQSKKRRRVEDSVSDQESGDEQIDQGDHEDHEDRYHSHNLHTPSPKNAYSSRTKYHDTIRKPTEHPNATPKTNGKPRSSTTSMTNRRKTNNQNKSNAKVKDEPISPGSGRRDNEDTQYSDDGDDPLAMM</sequence>
<evidence type="ECO:0000256" key="1">
    <source>
        <dbReference type="SAM" id="Coils"/>
    </source>
</evidence>
<feature type="compositionally biased region" description="Basic and acidic residues" evidence="2">
    <location>
        <begin position="219"/>
        <end position="230"/>
    </location>
</feature>
<feature type="coiled-coil region" evidence="1">
    <location>
        <begin position="27"/>
        <end position="120"/>
    </location>
</feature>
<feature type="region of interest" description="Disordered" evidence="2">
    <location>
        <begin position="127"/>
        <end position="323"/>
    </location>
</feature>
<evidence type="ECO:0000313" key="4">
    <source>
        <dbReference type="Proteomes" id="UP000092583"/>
    </source>
</evidence>
<evidence type="ECO:0000313" key="3">
    <source>
        <dbReference type="EMBL" id="OCF61261.1"/>
    </source>
</evidence>
<feature type="compositionally biased region" description="Acidic residues" evidence="2">
    <location>
        <begin position="206"/>
        <end position="218"/>
    </location>
</feature>
<reference evidence="3 4" key="1">
    <citation type="submission" date="2013-07" db="EMBL/GenBank/DDBJ databases">
        <title>The Genome Sequence of Kwoniella mangroviensis CBS10435.</title>
        <authorList>
            <consortium name="The Broad Institute Genome Sequencing Platform"/>
            <person name="Cuomo C."/>
            <person name="Litvintseva A."/>
            <person name="Chen Y."/>
            <person name="Heitman J."/>
            <person name="Sun S."/>
            <person name="Springer D."/>
            <person name="Dromer F."/>
            <person name="Young S.K."/>
            <person name="Zeng Q."/>
            <person name="Gargeya S."/>
            <person name="Fitzgerald M."/>
            <person name="Abouelleil A."/>
            <person name="Alvarado L."/>
            <person name="Berlin A.M."/>
            <person name="Chapman S.B."/>
            <person name="Dewar J."/>
            <person name="Goldberg J."/>
            <person name="Griggs A."/>
            <person name="Gujja S."/>
            <person name="Hansen M."/>
            <person name="Howarth C."/>
            <person name="Imamovic A."/>
            <person name="Larimer J."/>
            <person name="McCowan C."/>
            <person name="Murphy C."/>
            <person name="Pearson M."/>
            <person name="Priest M."/>
            <person name="Roberts A."/>
            <person name="Saif S."/>
            <person name="Shea T."/>
            <person name="Sykes S."/>
            <person name="Wortman J."/>
            <person name="Nusbaum C."/>
            <person name="Birren B."/>
        </authorList>
    </citation>
    <scope>NUCLEOTIDE SEQUENCE [LARGE SCALE GENOMIC DNA]</scope>
    <source>
        <strain evidence="3 4">CBS 10435</strain>
    </source>
</reference>
<feature type="compositionally biased region" description="Polar residues" evidence="2">
    <location>
        <begin position="263"/>
        <end position="290"/>
    </location>
</feature>
<protein>
    <submittedName>
        <fullName evidence="3">Uncharacterized protein</fullName>
    </submittedName>
</protein>
<name>A0A1B9J0E9_9TREE</name>
<keyword evidence="1" id="KW-0175">Coiled coil</keyword>
<proteinExistence type="predicted"/>
<feature type="compositionally biased region" description="Low complexity" evidence="2">
    <location>
        <begin position="178"/>
        <end position="195"/>
    </location>
</feature>
<evidence type="ECO:0000256" key="2">
    <source>
        <dbReference type="SAM" id="MobiDB-lite"/>
    </source>
</evidence>
<keyword evidence="4" id="KW-1185">Reference proteome</keyword>
<accession>A0A1B9J0E9</accession>
<feature type="compositionally biased region" description="Basic and acidic residues" evidence="2">
    <location>
        <begin position="292"/>
        <end position="308"/>
    </location>
</feature>
<feature type="compositionally biased region" description="Basic and acidic residues" evidence="2">
    <location>
        <begin position="248"/>
        <end position="258"/>
    </location>
</feature>
<feature type="compositionally biased region" description="Acidic residues" evidence="2">
    <location>
        <begin position="309"/>
        <end position="323"/>
    </location>
</feature>
<dbReference type="OrthoDB" id="2565322at2759"/>
<reference evidence="4" key="2">
    <citation type="submission" date="2013-12" db="EMBL/GenBank/DDBJ databases">
        <title>Evolution of pathogenesis and genome organization in the Tremellales.</title>
        <authorList>
            <person name="Cuomo C."/>
            <person name="Litvintseva A."/>
            <person name="Heitman J."/>
            <person name="Chen Y."/>
            <person name="Sun S."/>
            <person name="Springer D."/>
            <person name="Dromer F."/>
            <person name="Young S."/>
            <person name="Zeng Q."/>
            <person name="Chapman S."/>
            <person name="Gujja S."/>
            <person name="Saif S."/>
            <person name="Birren B."/>
        </authorList>
    </citation>
    <scope>NUCLEOTIDE SEQUENCE [LARGE SCALE GENOMIC DNA]</scope>
    <source>
        <strain evidence="4">CBS 10435</strain>
    </source>
</reference>
<dbReference type="Proteomes" id="UP000092583">
    <property type="component" value="Unassembled WGS sequence"/>
</dbReference>
<dbReference type="Gene3D" id="1.20.5.1700">
    <property type="match status" value="1"/>
</dbReference>